<dbReference type="InterPro" id="IPR036264">
    <property type="entry name" value="Bact_exopeptidase_dim_dom"/>
</dbReference>
<sequence length="393" mass="43596">MKQSIISYLSSIRNEIADLSKYLYNNPEESFHEYKACNYLINILKSNGFEVIEKYLDIPTAFHAQFGSGHPKICYICEYDAIKNLGHIVGHNLISTMSIAAATSLSKITPKIHGSVIVLGCPGEFVGSAKITMAKQGTFNDIDVVLMAHPDVVTAESGKSMAVLPLKITYQSESGLSYRNQRNYNALDACLFTFNSLNLLKKGLGQDSSIDSVIINGGDSPYLMPDKSESKFYIRSPKMAECCKIENKIRTLVKTTSELMNIKYNVCMHELPYDEFIPNRTLSRVFSHNLKESGIIDICGPKDTNSSLSLGTVSNIVPCIHPYISICSRNSIKYSSEEFASATVSYYAQDKVFRASQALALTGLDLIESRSLMLDVRNDFCSSHKCVKEPAPF</sequence>
<gene>
    <name evidence="2" type="ORF">D4Z93_00390</name>
</gene>
<name>A0A386H0A7_9CLOT</name>
<organism evidence="2 3">
    <name type="scientific">Clostridium fermenticellae</name>
    <dbReference type="NCBI Taxonomy" id="2068654"/>
    <lineage>
        <taxon>Bacteria</taxon>
        <taxon>Bacillati</taxon>
        <taxon>Bacillota</taxon>
        <taxon>Clostridia</taxon>
        <taxon>Eubacteriales</taxon>
        <taxon>Clostridiaceae</taxon>
        <taxon>Clostridium</taxon>
    </lineage>
</organism>
<dbReference type="Gene3D" id="3.30.70.360">
    <property type="match status" value="1"/>
</dbReference>
<dbReference type="OrthoDB" id="9781032at2"/>
<dbReference type="GO" id="GO:0046657">
    <property type="term" value="P:folic acid catabolic process"/>
    <property type="evidence" value="ECO:0007669"/>
    <property type="project" value="TreeGrafter"/>
</dbReference>
<evidence type="ECO:0000313" key="2">
    <source>
        <dbReference type="EMBL" id="AYD39101.1"/>
    </source>
</evidence>
<dbReference type="PANTHER" id="PTHR30575:SF0">
    <property type="entry name" value="XAA-ARG DIPEPTIDASE"/>
    <property type="match status" value="1"/>
</dbReference>
<dbReference type="PIRSF" id="PIRSF037226">
    <property type="entry name" value="Amidohydrolase_ACY1L2_prd"/>
    <property type="match status" value="1"/>
</dbReference>
<dbReference type="InterPro" id="IPR052030">
    <property type="entry name" value="Peptidase_M20/M20A_hydrolases"/>
</dbReference>
<dbReference type="InterPro" id="IPR017144">
    <property type="entry name" value="Xaa-Arg_dipeptidase"/>
</dbReference>
<evidence type="ECO:0000313" key="3">
    <source>
        <dbReference type="Proteomes" id="UP000266301"/>
    </source>
</evidence>
<dbReference type="AlphaFoldDB" id="A0A386H0A7"/>
<dbReference type="Gene3D" id="3.40.630.10">
    <property type="entry name" value="Zn peptidases"/>
    <property type="match status" value="1"/>
</dbReference>
<dbReference type="Proteomes" id="UP000266301">
    <property type="component" value="Chromosome"/>
</dbReference>
<dbReference type="PANTHER" id="PTHR30575">
    <property type="entry name" value="PEPTIDASE M20"/>
    <property type="match status" value="1"/>
</dbReference>
<accession>A0A386H0A7</accession>
<comment type="similarity">
    <text evidence="1">Belongs to the peptidase M20A family.</text>
</comment>
<protein>
    <recommendedName>
        <fullName evidence="1">Peptidase M20 domain-containing protein 2</fullName>
    </recommendedName>
</protein>
<dbReference type="KEGG" id="cfer:D4Z93_00390"/>
<dbReference type="RefSeq" id="WP_119969812.1">
    <property type="nucleotide sequence ID" value="NZ_CP032416.1"/>
</dbReference>
<reference evidence="2 3" key="1">
    <citation type="journal article" date="2019" name="Int. J. Syst. Evol. Microbiol.">
        <title>Clostridium fermenticellae sp. nov., isolated from the mud in a fermentation cellar for the production of the Chinese liquor, baijiu.</title>
        <authorList>
            <person name="Xu P.X."/>
            <person name="Chai L.J."/>
            <person name="Qiu T."/>
            <person name="Zhang X.J."/>
            <person name="Lu Z.M."/>
            <person name="Xiao C."/>
            <person name="Wang S.T."/>
            <person name="Shen C.H."/>
            <person name="Shi J.S."/>
            <person name="Xu Z.H."/>
        </authorList>
    </citation>
    <scope>NUCLEOTIDE SEQUENCE [LARGE SCALE GENOMIC DNA]</scope>
    <source>
        <strain evidence="2 3">JN500901</strain>
    </source>
</reference>
<proteinExistence type="inferred from homology"/>
<dbReference type="GO" id="GO:0071713">
    <property type="term" value="F:para-aminobenzoyl-glutamate hydrolase activity"/>
    <property type="evidence" value="ECO:0007669"/>
    <property type="project" value="TreeGrafter"/>
</dbReference>
<dbReference type="SUPFAM" id="SSF55031">
    <property type="entry name" value="Bacterial exopeptidase dimerisation domain"/>
    <property type="match status" value="1"/>
</dbReference>
<evidence type="ECO:0000256" key="1">
    <source>
        <dbReference type="PIRNR" id="PIRNR037226"/>
    </source>
</evidence>
<dbReference type="SUPFAM" id="SSF53187">
    <property type="entry name" value="Zn-dependent exopeptidases"/>
    <property type="match status" value="1"/>
</dbReference>
<keyword evidence="3" id="KW-1185">Reference proteome</keyword>
<dbReference type="GO" id="GO:0016805">
    <property type="term" value="F:dipeptidase activity"/>
    <property type="evidence" value="ECO:0007669"/>
    <property type="project" value="InterPro"/>
</dbReference>
<dbReference type="GO" id="GO:0005737">
    <property type="term" value="C:cytoplasm"/>
    <property type="evidence" value="ECO:0007669"/>
    <property type="project" value="TreeGrafter"/>
</dbReference>
<dbReference type="EMBL" id="CP032416">
    <property type="protein sequence ID" value="AYD39101.1"/>
    <property type="molecule type" value="Genomic_DNA"/>
</dbReference>